<feature type="transmembrane region" description="Helical" evidence="1">
    <location>
        <begin position="7"/>
        <end position="29"/>
    </location>
</feature>
<dbReference type="AlphaFoldDB" id="A0A2T5P9I5"/>
<dbReference type="RefSeq" id="WP_108107080.1">
    <property type="nucleotide sequence ID" value="NZ_QASN01000017.1"/>
</dbReference>
<keyword evidence="1" id="KW-0472">Membrane</keyword>
<feature type="transmembrane region" description="Helical" evidence="1">
    <location>
        <begin position="49"/>
        <end position="74"/>
    </location>
</feature>
<gene>
    <name evidence="2" type="ORF">DBO85_09815</name>
</gene>
<dbReference type="Proteomes" id="UP000244064">
    <property type="component" value="Unassembled WGS sequence"/>
</dbReference>
<name>A0A2T5P9I5_9PSED</name>
<organism evidence="2 3">
    <name type="scientific">Pseudomonas mangrovi</name>
    <dbReference type="NCBI Taxonomy" id="2161748"/>
    <lineage>
        <taxon>Bacteria</taxon>
        <taxon>Pseudomonadati</taxon>
        <taxon>Pseudomonadota</taxon>
        <taxon>Gammaproteobacteria</taxon>
        <taxon>Pseudomonadales</taxon>
        <taxon>Pseudomonadaceae</taxon>
        <taxon>Pseudomonas</taxon>
    </lineage>
</organism>
<evidence type="ECO:0000256" key="1">
    <source>
        <dbReference type="SAM" id="Phobius"/>
    </source>
</evidence>
<dbReference type="EMBL" id="QASN01000017">
    <property type="protein sequence ID" value="PTU74382.1"/>
    <property type="molecule type" value="Genomic_DNA"/>
</dbReference>
<evidence type="ECO:0000313" key="3">
    <source>
        <dbReference type="Proteomes" id="UP000244064"/>
    </source>
</evidence>
<reference evidence="2 3" key="1">
    <citation type="submission" date="2018-04" db="EMBL/GenBank/DDBJ databases">
        <title>Pseudomonas sp. nov., isolated from mangrove soil.</title>
        <authorList>
            <person name="Chen C."/>
        </authorList>
    </citation>
    <scope>NUCLEOTIDE SEQUENCE [LARGE SCALE GENOMIC DNA]</scope>
    <source>
        <strain evidence="2 3">TC-11</strain>
    </source>
</reference>
<comment type="caution">
    <text evidence="2">The sequence shown here is derived from an EMBL/GenBank/DDBJ whole genome shotgun (WGS) entry which is preliminary data.</text>
</comment>
<sequence>MFKPVLFLLAAAGGTLVAIWLGVIVFFIANMLIGSFCRDAWYCALQQPLSMLAIFLCMCSPLLGAGLAGVLMVASSRPPKAPARPHDPDHRDS</sequence>
<accession>A0A2T5P9I5</accession>
<protein>
    <submittedName>
        <fullName evidence="2">Uncharacterized protein</fullName>
    </submittedName>
</protein>
<proteinExistence type="predicted"/>
<keyword evidence="3" id="KW-1185">Reference proteome</keyword>
<keyword evidence="1" id="KW-1133">Transmembrane helix</keyword>
<keyword evidence="1" id="KW-0812">Transmembrane</keyword>
<evidence type="ECO:0000313" key="2">
    <source>
        <dbReference type="EMBL" id="PTU74382.1"/>
    </source>
</evidence>